<protein>
    <submittedName>
        <fullName evidence="3">XRE family transcriptional regulator</fullName>
    </submittedName>
</protein>
<evidence type="ECO:0000259" key="2">
    <source>
        <dbReference type="PROSITE" id="PS50943"/>
    </source>
</evidence>
<reference evidence="3 4" key="1">
    <citation type="submission" date="2018-02" db="EMBL/GenBank/DDBJ databases">
        <title>8 Nocardia nova and 1 Nocardia cyriacigeorgica strain used for evolution to TMP-SMX.</title>
        <authorList>
            <person name="Mehta H."/>
            <person name="Weng J."/>
            <person name="Shamoo Y."/>
        </authorList>
    </citation>
    <scope>NUCLEOTIDE SEQUENCE [LARGE SCALE GENOMIC DNA]</scope>
    <source>
        <strain evidence="3 4">ATCC 33727</strain>
    </source>
</reference>
<dbReference type="CDD" id="cd00093">
    <property type="entry name" value="HTH_XRE"/>
    <property type="match status" value="1"/>
</dbReference>
<dbReference type="InterPro" id="IPR010982">
    <property type="entry name" value="Lambda_DNA-bd_dom_sf"/>
</dbReference>
<dbReference type="AlphaFoldDB" id="A0A2T2YZQ3"/>
<accession>A0A2T2YZQ3</accession>
<dbReference type="SUPFAM" id="SSF47413">
    <property type="entry name" value="lambda repressor-like DNA-binding domains"/>
    <property type="match status" value="1"/>
</dbReference>
<dbReference type="InterPro" id="IPR001387">
    <property type="entry name" value="Cro/C1-type_HTH"/>
</dbReference>
<dbReference type="RefSeq" id="WP_063031308.1">
    <property type="nucleotide sequence ID" value="NZ_PYHS01000011.1"/>
</dbReference>
<dbReference type="Proteomes" id="UP000241647">
    <property type="component" value="Unassembled WGS sequence"/>
</dbReference>
<dbReference type="Gene3D" id="1.10.260.40">
    <property type="entry name" value="lambda repressor-like DNA-binding domains"/>
    <property type="match status" value="1"/>
</dbReference>
<dbReference type="GO" id="GO:0003677">
    <property type="term" value="F:DNA binding"/>
    <property type="evidence" value="ECO:0007669"/>
    <property type="project" value="InterPro"/>
</dbReference>
<dbReference type="Pfam" id="PF01381">
    <property type="entry name" value="HTH_3"/>
    <property type="match status" value="1"/>
</dbReference>
<dbReference type="EMBL" id="PYHS01000011">
    <property type="protein sequence ID" value="PSR60955.1"/>
    <property type="molecule type" value="Genomic_DNA"/>
</dbReference>
<feature type="compositionally biased region" description="Basic and acidic residues" evidence="1">
    <location>
        <begin position="79"/>
        <end position="92"/>
    </location>
</feature>
<evidence type="ECO:0000313" key="4">
    <source>
        <dbReference type="Proteomes" id="UP000241647"/>
    </source>
</evidence>
<proteinExistence type="predicted"/>
<feature type="domain" description="HTH cro/C1-type" evidence="2">
    <location>
        <begin position="12"/>
        <end position="65"/>
    </location>
</feature>
<gene>
    <name evidence="3" type="ORF">C8259_20490</name>
</gene>
<feature type="region of interest" description="Disordered" evidence="1">
    <location>
        <begin position="79"/>
        <end position="105"/>
    </location>
</feature>
<comment type="caution">
    <text evidence="3">The sequence shown here is derived from an EMBL/GenBank/DDBJ whole genome shotgun (WGS) entry which is preliminary data.</text>
</comment>
<sequence>MMIVSTWTGAEVRALRTVALRLTQEQFAERLGFQPPTIRKWERATHERPVRGDSAAALDVELSRLTDEQRDRFTVAVAPDERPHRPVRDNEIPTRTADNLGEHDELSTYGIEDEVKRREFGVFMGLAALTAAADAPRFSHTVGVGDARRLAERVTELARREQAVGGTPLVMTGLRDLAIAKRLLETGAFSDRAGCLFMSAAGELATITGWMAYDADLHPLARQCYADAFALANQAGDNDLTVHVCLNAAHQSIALSRTGDGSPHRALAHLERARQLTRGRPPGRIHALIAIREALAHAILRDKMAFDRAVATAWRELDAAIAHEPLSECPRWLRFVNASEIRSQESRGLGDLGEPEKALALLVADEDTAETGIRNRANYRAGLAAALGRTGDINSAVAQGLYVLTELESTVSSTRTLRLLAPVRAITDSIPDDEFARRYDNLHRQAIGVS</sequence>
<evidence type="ECO:0000256" key="1">
    <source>
        <dbReference type="SAM" id="MobiDB-lite"/>
    </source>
</evidence>
<organism evidence="3 4">
    <name type="scientific">Nocardia nova</name>
    <dbReference type="NCBI Taxonomy" id="37330"/>
    <lineage>
        <taxon>Bacteria</taxon>
        <taxon>Bacillati</taxon>
        <taxon>Actinomycetota</taxon>
        <taxon>Actinomycetes</taxon>
        <taxon>Mycobacteriales</taxon>
        <taxon>Nocardiaceae</taxon>
        <taxon>Nocardia</taxon>
    </lineage>
</organism>
<evidence type="ECO:0000313" key="3">
    <source>
        <dbReference type="EMBL" id="PSR60955.1"/>
    </source>
</evidence>
<dbReference type="PROSITE" id="PS50943">
    <property type="entry name" value="HTH_CROC1"/>
    <property type="match status" value="1"/>
</dbReference>
<name>A0A2T2YZQ3_9NOCA</name>